<dbReference type="Gene3D" id="1.20.1250.20">
    <property type="entry name" value="MFS general substrate transporter like domains"/>
    <property type="match status" value="1"/>
</dbReference>
<dbReference type="InterPro" id="IPR020846">
    <property type="entry name" value="MFS_dom"/>
</dbReference>
<dbReference type="InterPro" id="IPR036259">
    <property type="entry name" value="MFS_trans_sf"/>
</dbReference>
<protein>
    <submittedName>
        <fullName evidence="11">Major myo-inositol transporter iolt</fullName>
    </submittedName>
</protein>
<feature type="transmembrane region" description="Helical" evidence="9">
    <location>
        <begin position="17"/>
        <end position="37"/>
    </location>
</feature>
<evidence type="ECO:0000313" key="12">
    <source>
        <dbReference type="Proteomes" id="UP000050961"/>
    </source>
</evidence>
<evidence type="ECO:0000256" key="2">
    <source>
        <dbReference type="ARBA" id="ARBA00010992"/>
    </source>
</evidence>
<comment type="subcellular location">
    <subcellularLocation>
        <location evidence="1">Cell membrane</location>
        <topology evidence="1">Multi-pass membrane protein</topology>
    </subcellularLocation>
</comment>
<feature type="transmembrane region" description="Helical" evidence="9">
    <location>
        <begin position="114"/>
        <end position="141"/>
    </location>
</feature>
<keyword evidence="5 9" id="KW-0812">Transmembrane</keyword>
<keyword evidence="7 9" id="KW-0472">Membrane</keyword>
<dbReference type="NCBIfam" id="TIGR00879">
    <property type="entry name" value="SP"/>
    <property type="match status" value="1"/>
</dbReference>
<feature type="transmembrane region" description="Helical" evidence="9">
    <location>
        <begin position="261"/>
        <end position="281"/>
    </location>
</feature>
<dbReference type="InterPro" id="IPR047984">
    <property type="entry name" value="XylE-like"/>
</dbReference>
<dbReference type="InterPro" id="IPR005828">
    <property type="entry name" value="MFS_sugar_transport-like"/>
</dbReference>
<feature type="transmembrane region" description="Helical" evidence="9">
    <location>
        <begin position="179"/>
        <end position="201"/>
    </location>
</feature>
<feature type="transmembrane region" description="Helical" evidence="9">
    <location>
        <begin position="362"/>
        <end position="386"/>
    </location>
</feature>
<evidence type="ECO:0000256" key="8">
    <source>
        <dbReference type="RuleBase" id="RU003346"/>
    </source>
</evidence>
<evidence type="ECO:0000256" key="6">
    <source>
        <dbReference type="ARBA" id="ARBA00022989"/>
    </source>
</evidence>
<feature type="transmembrane region" description="Helical" evidence="9">
    <location>
        <begin position="398"/>
        <end position="418"/>
    </location>
</feature>
<dbReference type="CDD" id="cd17359">
    <property type="entry name" value="MFS_XylE_like"/>
    <property type="match status" value="1"/>
</dbReference>
<dbReference type="PROSITE" id="PS00216">
    <property type="entry name" value="SUGAR_TRANSPORT_1"/>
    <property type="match status" value="2"/>
</dbReference>
<evidence type="ECO:0000256" key="3">
    <source>
        <dbReference type="ARBA" id="ARBA00022448"/>
    </source>
</evidence>
<accession>A0A023CZK9</accession>
<comment type="similarity">
    <text evidence="2 8">Belongs to the major facilitator superfamily. Sugar transporter (TC 2.A.1.1) family.</text>
</comment>
<dbReference type="GO" id="GO:0022857">
    <property type="term" value="F:transmembrane transporter activity"/>
    <property type="evidence" value="ECO:0007669"/>
    <property type="project" value="InterPro"/>
</dbReference>
<dbReference type="InterPro" id="IPR050814">
    <property type="entry name" value="Myo-inositol_Transporter"/>
</dbReference>
<dbReference type="AlphaFoldDB" id="A0A023CZK9"/>
<evidence type="ECO:0000256" key="7">
    <source>
        <dbReference type="ARBA" id="ARBA00023136"/>
    </source>
</evidence>
<evidence type="ECO:0000259" key="10">
    <source>
        <dbReference type="PROSITE" id="PS50850"/>
    </source>
</evidence>
<dbReference type="PROSITE" id="PS50850">
    <property type="entry name" value="MFS"/>
    <property type="match status" value="1"/>
</dbReference>
<dbReference type="FunFam" id="1.20.1250.20:FF:000134">
    <property type="entry name" value="MFS sugar transporter protein"/>
    <property type="match status" value="1"/>
</dbReference>
<keyword evidence="4" id="KW-1003">Cell membrane</keyword>
<reference evidence="11 12" key="1">
    <citation type="journal article" date="2015" name="Genome Announc.">
        <title>Expanding the biotechnology potential of lactobacilli through comparative genomics of 213 strains and associated genera.</title>
        <authorList>
            <person name="Sun Z."/>
            <person name="Harris H.M."/>
            <person name="McCann A."/>
            <person name="Guo C."/>
            <person name="Argimon S."/>
            <person name="Zhang W."/>
            <person name="Yang X."/>
            <person name="Jeffery I.B."/>
            <person name="Cooney J.C."/>
            <person name="Kagawa T.F."/>
            <person name="Liu W."/>
            <person name="Song Y."/>
            <person name="Salvetti E."/>
            <person name="Wrobel A."/>
            <person name="Rasinkangas P."/>
            <person name="Parkhill J."/>
            <person name="Rea M.C."/>
            <person name="O'Sullivan O."/>
            <person name="Ritari J."/>
            <person name="Douillard F.P."/>
            <person name="Paul Ross R."/>
            <person name="Yang R."/>
            <person name="Briner A.E."/>
            <person name="Felis G.E."/>
            <person name="de Vos W.M."/>
            <person name="Barrangou R."/>
            <person name="Klaenhammer T.R."/>
            <person name="Caufield P.W."/>
            <person name="Cui Y."/>
            <person name="Zhang H."/>
            <person name="O'Toole P.W."/>
        </authorList>
    </citation>
    <scope>NUCLEOTIDE SEQUENCE [LARGE SCALE GENOMIC DNA]</scope>
    <source>
        <strain evidence="11 12">DSM 21376</strain>
    </source>
</reference>
<dbReference type="SUPFAM" id="SSF103473">
    <property type="entry name" value="MFS general substrate transporter"/>
    <property type="match status" value="1"/>
</dbReference>
<dbReference type="PANTHER" id="PTHR48020">
    <property type="entry name" value="PROTON MYO-INOSITOL COTRANSPORTER"/>
    <property type="match status" value="1"/>
</dbReference>
<feature type="transmembrane region" description="Helical" evidence="9">
    <location>
        <begin position="424"/>
        <end position="445"/>
    </location>
</feature>
<feature type="transmembrane region" description="Helical" evidence="9">
    <location>
        <begin position="153"/>
        <end position="173"/>
    </location>
</feature>
<comment type="caution">
    <text evidence="11">The sequence shown here is derived from an EMBL/GenBank/DDBJ whole genome shotgun (WGS) entry which is preliminary data.</text>
</comment>
<evidence type="ECO:0000313" key="11">
    <source>
        <dbReference type="EMBL" id="KRN06683.1"/>
    </source>
</evidence>
<dbReference type="PATRIC" id="fig|1423806.3.peg.239"/>
<evidence type="ECO:0000256" key="4">
    <source>
        <dbReference type="ARBA" id="ARBA00022475"/>
    </source>
</evidence>
<feature type="domain" description="Major facilitator superfamily (MFS) profile" evidence="10">
    <location>
        <begin position="21"/>
        <end position="453"/>
    </location>
</feature>
<sequence>MNKGVDMAGHPSERRGYMWFIALITCMGSLLFGYNTAVVNGSLGFMSAKSQLALSPFNQGVVSSGLTLGAAFGAVLGGPLSDRMGRKRVLLWLGAIFSLGALGCAWAPGAGILLVFRFILGLAVGSASANVPLFLAEVAPAHMRGQMVSMNQLMIVFGQFLSFGVNAWLGSAFGDNAAIWRLMLGVATIPGILLWVGMFFVPETPRWLAAHGRYKDAFNSLVRVRSNETATSEMKEIKAAIQKDKKQEEKAASLADFKKPWILQIVITGATLGVIQQFAGINSVMYYGTQILEASGFGSKAALISNVANGLFSCIGAVIGMYTVDRLGRKFLEYSGLTVCAVCLVCVGLLRTFANGASWSGVAVMIIVLIYIVFFQGTLGPVTWLINSEIFPARYRGLGTGITIFVLWFANFLVGLFFPVMLSVLGLATSFYIFAACCVLGLFFVHARIPETKGVQLEEVESYFRAKYDKDYEGTSAIK</sequence>
<dbReference type="STRING" id="1423806.FD15_GL000236"/>
<name>A0A023CZK9_9LACO</name>
<keyword evidence="12" id="KW-1185">Reference proteome</keyword>
<dbReference type="PRINTS" id="PR00171">
    <property type="entry name" value="SUGRTRNSPORT"/>
</dbReference>
<dbReference type="Pfam" id="PF00083">
    <property type="entry name" value="Sugar_tr"/>
    <property type="match status" value="1"/>
</dbReference>
<dbReference type="InterPro" id="IPR003663">
    <property type="entry name" value="Sugar/inositol_transpt"/>
</dbReference>
<dbReference type="eggNOG" id="COG2814">
    <property type="taxonomic scope" value="Bacteria"/>
</dbReference>
<dbReference type="Proteomes" id="UP000050961">
    <property type="component" value="Unassembled WGS sequence"/>
</dbReference>
<dbReference type="InterPro" id="IPR005829">
    <property type="entry name" value="Sugar_transporter_CS"/>
</dbReference>
<evidence type="ECO:0000256" key="1">
    <source>
        <dbReference type="ARBA" id="ARBA00004651"/>
    </source>
</evidence>
<dbReference type="GO" id="GO:0005886">
    <property type="term" value="C:plasma membrane"/>
    <property type="evidence" value="ECO:0007669"/>
    <property type="project" value="UniProtKB-SubCell"/>
</dbReference>
<feature type="transmembrane region" description="Helical" evidence="9">
    <location>
        <begin position="57"/>
        <end position="77"/>
    </location>
</feature>
<dbReference type="PANTHER" id="PTHR48020:SF12">
    <property type="entry name" value="PROTON MYO-INOSITOL COTRANSPORTER"/>
    <property type="match status" value="1"/>
</dbReference>
<evidence type="ECO:0000256" key="9">
    <source>
        <dbReference type="SAM" id="Phobius"/>
    </source>
</evidence>
<keyword evidence="6 9" id="KW-1133">Transmembrane helix</keyword>
<feature type="transmembrane region" description="Helical" evidence="9">
    <location>
        <begin position="331"/>
        <end position="350"/>
    </location>
</feature>
<keyword evidence="3 8" id="KW-0813">Transport</keyword>
<proteinExistence type="inferred from homology"/>
<dbReference type="PROSITE" id="PS00217">
    <property type="entry name" value="SUGAR_TRANSPORT_2"/>
    <property type="match status" value="1"/>
</dbReference>
<dbReference type="EMBL" id="AYZF01000008">
    <property type="protein sequence ID" value="KRN06683.1"/>
    <property type="molecule type" value="Genomic_DNA"/>
</dbReference>
<feature type="transmembrane region" description="Helical" evidence="9">
    <location>
        <begin position="89"/>
        <end position="108"/>
    </location>
</feature>
<feature type="transmembrane region" description="Helical" evidence="9">
    <location>
        <begin position="301"/>
        <end position="324"/>
    </location>
</feature>
<gene>
    <name evidence="11" type="ORF">FD15_GL000236</name>
</gene>
<dbReference type="RefSeq" id="WP_051993403.1">
    <property type="nucleotide sequence ID" value="NZ_AYZF01000008.1"/>
</dbReference>
<organism evidence="11 12">
    <name type="scientific">Liquorilactobacillus sucicola DSM 21376 = JCM 15457</name>
    <dbReference type="NCBI Taxonomy" id="1423806"/>
    <lineage>
        <taxon>Bacteria</taxon>
        <taxon>Bacillati</taxon>
        <taxon>Bacillota</taxon>
        <taxon>Bacilli</taxon>
        <taxon>Lactobacillales</taxon>
        <taxon>Lactobacillaceae</taxon>
        <taxon>Liquorilactobacillus</taxon>
    </lineage>
</organism>
<evidence type="ECO:0000256" key="5">
    <source>
        <dbReference type="ARBA" id="ARBA00022692"/>
    </source>
</evidence>